<protein>
    <recommendedName>
        <fullName evidence="4">Envelope protein</fullName>
    </recommendedName>
</protein>
<dbReference type="Proteomes" id="UP000494106">
    <property type="component" value="Unassembled WGS sequence"/>
</dbReference>
<keyword evidence="1" id="KW-0472">Membrane</keyword>
<proteinExistence type="predicted"/>
<accession>A0A8S0ZZE6</accession>
<evidence type="ECO:0000256" key="1">
    <source>
        <dbReference type="SAM" id="Phobius"/>
    </source>
</evidence>
<evidence type="ECO:0000313" key="2">
    <source>
        <dbReference type="EMBL" id="CAB3237861.1"/>
    </source>
</evidence>
<dbReference type="InterPro" id="IPR022048">
    <property type="entry name" value="Envelope_fusion-like"/>
</dbReference>
<dbReference type="Pfam" id="PF12259">
    <property type="entry name" value="Baculo_F"/>
    <property type="match status" value="1"/>
</dbReference>
<dbReference type="OrthoDB" id="5986643at2759"/>
<name>A0A8S0ZZE6_ARCPL</name>
<organism evidence="2 3">
    <name type="scientific">Arctia plantaginis</name>
    <name type="common">Wood tiger moth</name>
    <name type="synonym">Phalaena plantaginis</name>
    <dbReference type="NCBI Taxonomy" id="874455"/>
    <lineage>
        <taxon>Eukaryota</taxon>
        <taxon>Metazoa</taxon>
        <taxon>Ecdysozoa</taxon>
        <taxon>Arthropoda</taxon>
        <taxon>Hexapoda</taxon>
        <taxon>Insecta</taxon>
        <taxon>Pterygota</taxon>
        <taxon>Neoptera</taxon>
        <taxon>Endopterygota</taxon>
        <taxon>Lepidoptera</taxon>
        <taxon>Glossata</taxon>
        <taxon>Ditrysia</taxon>
        <taxon>Noctuoidea</taxon>
        <taxon>Erebidae</taxon>
        <taxon>Arctiinae</taxon>
        <taxon>Arctia</taxon>
    </lineage>
</organism>
<comment type="caution">
    <text evidence="2">The sequence shown here is derived from an EMBL/GenBank/DDBJ whole genome shotgun (WGS) entry which is preliminary data.</text>
</comment>
<sequence>MVYSVRSKKKIDQNVTKAIQGNIQITIQEKKLNLRPRKTMEHIEDHLYPSSSNLVRVVTLKRKSKSPLAKLNPHINEATKDIGSQKMNLDAEQSKKRKETIITQKGNTSFFMMILTAITILPSGLTTSPEHFKITQLPDNQPVYFDPIGNVQLIHDEWKLLVYYNLTTFWQSTTKIEKYVKYLTQLCETIPQEPCNSTIKQLQFEINQLNEYNALLRSHHIRKRRGYLNGVGNLARTLFGVLDSDFADKYTKDIQKIQSNEQYTLQLIKNQTLIVEAEHNIIKKNEEFVKTQLKLIKTFIMETTKNTNLNEVRYRTVKIMNEINAGAITARSLISVLRRNQQMLLDALTDIYRGHLDMNLFTPEQLSKHLNYIAGIISNRLTTHVKDSIIANIRDIYKLIYVKARLSDQYLLFELHIPILSHDDYTLYNNIPITRQVAADQCQAIGKTTKYIGVNFVKNTYIQMEEIDLQQCTILEDDSFVCNAHTPVRNLHRPTASCEAKMLSQELTNVTCDLITTRCFDQWTKLERPNIWLYNCINECTTRIICGNQIVQTSLTKAGLLALDQDCLIQQEDATIYSYNVFSSKTKIALTLEVPTIESPNDMWNTFKTSNIVFSTLNLSDEHRLIDDKIAVQKDREVLPNDLSTHDINNYMISTTLTGLMVLAIVVWSIKRCFPGCQQKNT</sequence>
<feature type="transmembrane region" description="Helical" evidence="1">
    <location>
        <begin position="651"/>
        <end position="670"/>
    </location>
</feature>
<feature type="transmembrane region" description="Helical" evidence="1">
    <location>
        <begin position="106"/>
        <end position="125"/>
    </location>
</feature>
<dbReference type="EMBL" id="CADEBC010000495">
    <property type="protein sequence ID" value="CAB3237861.1"/>
    <property type="molecule type" value="Genomic_DNA"/>
</dbReference>
<keyword evidence="1" id="KW-1133">Transmembrane helix</keyword>
<keyword evidence="3" id="KW-1185">Reference proteome</keyword>
<reference evidence="2 3" key="1">
    <citation type="submission" date="2020-04" db="EMBL/GenBank/DDBJ databases">
        <authorList>
            <person name="Wallbank WR R."/>
            <person name="Pardo Diaz C."/>
            <person name="Kozak K."/>
            <person name="Martin S."/>
            <person name="Jiggins C."/>
            <person name="Moest M."/>
            <person name="Warren A I."/>
            <person name="Byers J.R.P. K."/>
            <person name="Montejo-Kovacevich G."/>
            <person name="Yen C E."/>
        </authorList>
    </citation>
    <scope>NUCLEOTIDE SEQUENCE [LARGE SCALE GENOMIC DNA]</scope>
</reference>
<dbReference type="AlphaFoldDB" id="A0A8S0ZZE6"/>
<evidence type="ECO:0000313" key="3">
    <source>
        <dbReference type="Proteomes" id="UP000494106"/>
    </source>
</evidence>
<evidence type="ECO:0008006" key="4">
    <source>
        <dbReference type="Google" id="ProtNLM"/>
    </source>
</evidence>
<gene>
    <name evidence="2" type="ORF">APLA_LOCUS7192</name>
</gene>
<keyword evidence="1" id="KW-0812">Transmembrane</keyword>